<dbReference type="Proteomes" id="UP000253094">
    <property type="component" value="Unassembled WGS sequence"/>
</dbReference>
<accession>A0A367FPI6</accession>
<reference evidence="1 2" key="1">
    <citation type="submission" date="2018-06" db="EMBL/GenBank/DDBJ databases">
        <title>Sphaerisporangium craniellae sp. nov., isolated from a marine sponge in the South China Sea.</title>
        <authorList>
            <person name="Li L."/>
        </authorList>
    </citation>
    <scope>NUCLEOTIDE SEQUENCE [LARGE SCALE GENOMIC DNA]</scope>
    <source>
        <strain evidence="1 2">CCTCC AA 208026</strain>
    </source>
</reference>
<comment type="caution">
    <text evidence="1">The sequence shown here is derived from an EMBL/GenBank/DDBJ whole genome shotgun (WGS) entry which is preliminary data.</text>
</comment>
<protein>
    <submittedName>
        <fullName evidence="1">Uncharacterized protein</fullName>
    </submittedName>
</protein>
<sequence>MRWLILSVVAAIVVVCWCFWMLFNDPCAPHGCAHGEDVPLRVPLPEDPAQWTASLPRSGDGSPYQPHIVKRFARDDVWTFSGDGGLEVTHWDGSRRVDRTPPLPEGFHVEDVEGTASDDLWISGWVMGPPRPVDPTGPDGVVVRWNGHEWRRVPVPANEIQLAPVARDDVWALFDGEIVHWDGHAWSPASMPDIPMPDSLSGEDPGAPLSDVIALGPDDVWAVGTVTTYVCCDQRAYHREVVMHWDGRSWKLLDLEIRGANLGEGFPDGNGGLWIPAHRDGEPLIMLHYRDGRWTKRTLPLPHGLRGPEIGEIVRTDTGRLLLTTTAYTTEGGSPTTVEYSLTS</sequence>
<keyword evidence="2" id="KW-1185">Reference proteome</keyword>
<organism evidence="1 2">
    <name type="scientific">Sphaerisporangium album</name>
    <dbReference type="NCBI Taxonomy" id="509200"/>
    <lineage>
        <taxon>Bacteria</taxon>
        <taxon>Bacillati</taxon>
        <taxon>Actinomycetota</taxon>
        <taxon>Actinomycetes</taxon>
        <taxon>Streptosporangiales</taxon>
        <taxon>Streptosporangiaceae</taxon>
        <taxon>Sphaerisporangium</taxon>
    </lineage>
</organism>
<dbReference type="RefSeq" id="WP_114027928.1">
    <property type="nucleotide sequence ID" value="NZ_QOIL01000003.1"/>
</dbReference>
<dbReference type="AlphaFoldDB" id="A0A367FPI6"/>
<dbReference type="OrthoDB" id="3515089at2"/>
<proteinExistence type="predicted"/>
<name>A0A367FPI6_9ACTN</name>
<evidence type="ECO:0000313" key="2">
    <source>
        <dbReference type="Proteomes" id="UP000253094"/>
    </source>
</evidence>
<dbReference type="EMBL" id="QOIL01000003">
    <property type="protein sequence ID" value="RCG32313.1"/>
    <property type="molecule type" value="Genomic_DNA"/>
</dbReference>
<evidence type="ECO:0000313" key="1">
    <source>
        <dbReference type="EMBL" id="RCG32313.1"/>
    </source>
</evidence>
<gene>
    <name evidence="1" type="ORF">DQ384_07395</name>
</gene>